<dbReference type="InterPro" id="IPR044748">
    <property type="entry name" value="Trm3/TARBP1_C"/>
</dbReference>
<dbReference type="InterPro" id="IPR001537">
    <property type="entry name" value="SpoU_MeTrfase"/>
</dbReference>
<keyword evidence="5" id="KW-1185">Reference proteome</keyword>
<dbReference type="FunFam" id="3.40.1280.10:FF:000022">
    <property type="entry name" value="Trm3p"/>
    <property type="match status" value="1"/>
</dbReference>
<dbReference type="InterPro" id="IPR045330">
    <property type="entry name" value="TRM3/TARBP1"/>
</dbReference>
<dbReference type="SUPFAM" id="SSF75217">
    <property type="entry name" value="alpha/beta knot"/>
    <property type="match status" value="1"/>
</dbReference>
<dbReference type="Pfam" id="PF00588">
    <property type="entry name" value="SpoU_methylase"/>
    <property type="match status" value="1"/>
</dbReference>
<dbReference type="InterPro" id="IPR029026">
    <property type="entry name" value="tRNA_m1G_MTases_N"/>
</dbReference>
<dbReference type="RefSeq" id="XP_018735519.1">
    <property type="nucleotide sequence ID" value="XM_018878191.1"/>
</dbReference>
<dbReference type="GO" id="GO:0003723">
    <property type="term" value="F:RNA binding"/>
    <property type="evidence" value="ECO:0007669"/>
    <property type="project" value="InterPro"/>
</dbReference>
<evidence type="ECO:0000256" key="2">
    <source>
        <dbReference type="ARBA" id="ARBA00022679"/>
    </source>
</evidence>
<gene>
    <name evidence="4" type="primary">TRM3</name>
    <name evidence="4" type="ORF">AWJ20_1320</name>
</gene>
<evidence type="ECO:0000313" key="4">
    <source>
        <dbReference type="EMBL" id="ANB13042.1"/>
    </source>
</evidence>
<protein>
    <submittedName>
        <fullName evidence="4">Trm3p</fullName>
    </submittedName>
</protein>
<dbReference type="Gene3D" id="3.40.1280.10">
    <property type="match status" value="1"/>
</dbReference>
<dbReference type="KEGG" id="slb:AWJ20_1320"/>
<dbReference type="GO" id="GO:0016423">
    <property type="term" value="F:tRNA (guanine) methyltransferase activity"/>
    <property type="evidence" value="ECO:0007669"/>
    <property type="project" value="InterPro"/>
</dbReference>
<reference evidence="4 5" key="1">
    <citation type="submission" date="2016-02" db="EMBL/GenBank/DDBJ databases">
        <title>Complete genome sequence and transcriptome regulation of the pentose utilising yeast Sugiyamaella lignohabitans.</title>
        <authorList>
            <person name="Bellasio M."/>
            <person name="Peymann A."/>
            <person name="Valli M."/>
            <person name="Sipitzky M."/>
            <person name="Graf A."/>
            <person name="Sauer M."/>
            <person name="Marx H."/>
            <person name="Mattanovich D."/>
        </authorList>
    </citation>
    <scope>NUCLEOTIDE SEQUENCE [LARGE SCALE GENOMIC DNA]</scope>
    <source>
        <strain evidence="4 5">CBS 10342</strain>
    </source>
</reference>
<organism evidence="4 5">
    <name type="scientific">Sugiyamaella lignohabitans</name>
    <dbReference type="NCBI Taxonomy" id="796027"/>
    <lineage>
        <taxon>Eukaryota</taxon>
        <taxon>Fungi</taxon>
        <taxon>Dikarya</taxon>
        <taxon>Ascomycota</taxon>
        <taxon>Saccharomycotina</taxon>
        <taxon>Dipodascomycetes</taxon>
        <taxon>Dipodascales</taxon>
        <taxon>Trichomonascaceae</taxon>
        <taxon>Sugiyamaella</taxon>
    </lineage>
</organism>
<dbReference type="PANTHER" id="PTHR12029">
    <property type="entry name" value="RNA METHYLTRANSFERASE"/>
    <property type="match status" value="1"/>
</dbReference>
<sequence>MKYSPSNEQFSAEWKRYISLVEIVSIDTSINQTQDSISDIVKILSRESNIPPVWAISLLSSAVTSTMEQIRKFVTGIILYMDVGDLAIFKHDSTFIKDTLLPFAVLSSHFSTIEISEHNYSCPHGDLLSKFVHNLLISLEDYDATQMINSILDFLYGNRFTFDPARLYVVKGIRDGLRNRQILLEQQVEKLFKLNTSTVESSFRKQILYDMYIEIMLCADLNWITFNNWFSRISSFLVTCPQNGEVYSRLIAKKILQYSKEADFEAYLESENGQFNVSVYLSVKQNISQLPPTKIREFLQQLSIHQLQDLCLTPYTDPFIVSLFGEQLPVILAKLFEQSIEAKKINSELNRIILHLIQREGGFSIKPRSYNQILEMAASSDLGYIKSSGYSSLYSSLKLAIFNQNQKWGQIFEYLQGAEGIPFDEEVATCAYTLLTHSSEEILYTTNALDCYEQHFQSSGFKLRMAMCQFIYRLLSTIDESALRPVSEQLISLSKSMWFSVVDERLMASERELHQLILACIFNTNVILVGTEEAEKVFEAIAESVVEQSYSRRGLVTVLAKYLAKLPNRLWVGRVLVSVYTNSQADYHMFRLENAIGLLHDEDTNSLTYNPENKTESYIEWYDEEEISAKVKAIEYFSKYSNVADTAKDIFESVVLSEKHRLFNPLNRTDGREELNRINCYHILLILCKILDPEFLLSFVRNKLVKALDREALPLAKLYVEWIIAETVVKHIIASLDSEAVVEELVFGPLERTNVEPRVVISLERIGLVVGTRLGKRFTPKITLQYIKDYYRRYLQAIMVLATSNKVAIRHNSLSCIYGLQTVFQRDSHLGDILEDYNQVINGVTSNALALVTNSSQRTGEDALWDLEDDFNLYGICGGVLRRISERQMPSITQHELSTYLYDKSRLTTVDESSAVPILPKKASYPPFQPTLEAHSGPVTVSAKLNLEKELSTTIQTKSGVWTSLSDMMDVNDDEGRNLNINRGELVVLASLVDKPPNLGGICRLCDVLGAGLLCLNDISVLKHPQFKNVAVSADRWMPMKEVKEGAIVSYLQEMKRQGYTLIGLEQTDNSVQLTPELKFPRKSLLLLGRERLGIDGDLLSELDFCIEIKQVGIIRSMNIQTATAVVVHAYSSQHC</sequence>
<dbReference type="CDD" id="cd18091">
    <property type="entry name" value="SpoU-like_TRM3-like"/>
    <property type="match status" value="1"/>
</dbReference>
<evidence type="ECO:0000256" key="1">
    <source>
        <dbReference type="ARBA" id="ARBA00022603"/>
    </source>
</evidence>
<proteinExistence type="predicted"/>
<evidence type="ECO:0000259" key="3">
    <source>
        <dbReference type="Pfam" id="PF00588"/>
    </source>
</evidence>
<dbReference type="AlphaFoldDB" id="A0A167DLG5"/>
<feature type="domain" description="tRNA/rRNA methyltransferase SpoU type" evidence="3">
    <location>
        <begin position="986"/>
        <end position="1128"/>
    </location>
</feature>
<dbReference type="GO" id="GO:0030488">
    <property type="term" value="P:tRNA methylation"/>
    <property type="evidence" value="ECO:0007669"/>
    <property type="project" value="InterPro"/>
</dbReference>
<keyword evidence="1" id="KW-0489">Methyltransferase</keyword>
<keyword evidence="2" id="KW-0808">Transferase</keyword>
<name>A0A167DLG5_9ASCO</name>
<dbReference type="PANTHER" id="PTHR12029:SF11">
    <property type="entry name" value="METHYLTRANSFERASE TARBP1-RELATED"/>
    <property type="match status" value="1"/>
</dbReference>
<accession>A0A167DLG5</accession>
<evidence type="ECO:0000313" key="5">
    <source>
        <dbReference type="Proteomes" id="UP000189580"/>
    </source>
</evidence>
<dbReference type="GeneID" id="30033110"/>
<dbReference type="OrthoDB" id="241340at2759"/>
<dbReference type="Proteomes" id="UP000189580">
    <property type="component" value="Chromosome a"/>
</dbReference>
<dbReference type="EMBL" id="CP014501">
    <property type="protein sequence ID" value="ANB13042.1"/>
    <property type="molecule type" value="Genomic_DNA"/>
</dbReference>
<dbReference type="InterPro" id="IPR029028">
    <property type="entry name" value="Alpha/beta_knot_MTases"/>
</dbReference>